<dbReference type="InParanoid" id="K3W790"/>
<evidence type="ECO:0000313" key="3">
    <source>
        <dbReference type="Proteomes" id="UP000019132"/>
    </source>
</evidence>
<accession>K3W790</accession>
<evidence type="ECO:0000313" key="2">
    <source>
        <dbReference type="EnsemblProtists" id="PYU1_T000831"/>
    </source>
</evidence>
<keyword evidence="3" id="KW-1185">Reference proteome</keyword>
<reference evidence="2" key="3">
    <citation type="submission" date="2015-02" db="UniProtKB">
        <authorList>
            <consortium name="EnsemblProtists"/>
        </authorList>
    </citation>
    <scope>IDENTIFICATION</scope>
    <source>
        <strain evidence="2">DAOM BR144</strain>
    </source>
</reference>
<dbReference type="AlphaFoldDB" id="K3W790"/>
<reference evidence="3" key="1">
    <citation type="journal article" date="2010" name="Genome Biol.">
        <title>Genome sequence of the necrotrophic plant pathogen Pythium ultimum reveals original pathogenicity mechanisms and effector repertoire.</title>
        <authorList>
            <person name="Levesque C.A."/>
            <person name="Brouwer H."/>
            <person name="Cano L."/>
            <person name="Hamilton J.P."/>
            <person name="Holt C."/>
            <person name="Huitema E."/>
            <person name="Raffaele S."/>
            <person name="Robideau G.P."/>
            <person name="Thines M."/>
            <person name="Win J."/>
            <person name="Zerillo M.M."/>
            <person name="Beakes G.W."/>
            <person name="Boore J.L."/>
            <person name="Busam D."/>
            <person name="Dumas B."/>
            <person name="Ferriera S."/>
            <person name="Fuerstenberg S.I."/>
            <person name="Gachon C.M."/>
            <person name="Gaulin E."/>
            <person name="Govers F."/>
            <person name="Grenville-Briggs L."/>
            <person name="Horner N."/>
            <person name="Hostetler J."/>
            <person name="Jiang R.H."/>
            <person name="Johnson J."/>
            <person name="Krajaejun T."/>
            <person name="Lin H."/>
            <person name="Meijer H.J."/>
            <person name="Moore B."/>
            <person name="Morris P."/>
            <person name="Phuntmart V."/>
            <person name="Puiu D."/>
            <person name="Shetty J."/>
            <person name="Stajich J.E."/>
            <person name="Tripathy S."/>
            <person name="Wawra S."/>
            <person name="van West P."/>
            <person name="Whitty B.R."/>
            <person name="Coutinho P.M."/>
            <person name="Henrissat B."/>
            <person name="Martin F."/>
            <person name="Thomas P.D."/>
            <person name="Tyler B.M."/>
            <person name="De Vries R.P."/>
            <person name="Kamoun S."/>
            <person name="Yandell M."/>
            <person name="Tisserat N."/>
            <person name="Buell C.R."/>
        </authorList>
    </citation>
    <scope>NUCLEOTIDE SEQUENCE</scope>
    <source>
        <strain evidence="3">DAOM:BR144</strain>
    </source>
</reference>
<dbReference type="Proteomes" id="UP000019132">
    <property type="component" value="Unassembled WGS sequence"/>
</dbReference>
<reference evidence="3" key="2">
    <citation type="submission" date="2010-04" db="EMBL/GenBank/DDBJ databases">
        <authorList>
            <person name="Buell R."/>
            <person name="Hamilton J."/>
            <person name="Hostetler J."/>
        </authorList>
    </citation>
    <scope>NUCLEOTIDE SEQUENCE [LARGE SCALE GENOMIC DNA]</scope>
    <source>
        <strain evidence="3">DAOM:BR144</strain>
    </source>
</reference>
<feature type="region of interest" description="Disordered" evidence="1">
    <location>
        <begin position="329"/>
        <end position="358"/>
    </location>
</feature>
<dbReference type="EMBL" id="GL376620">
    <property type="status" value="NOT_ANNOTATED_CDS"/>
    <property type="molecule type" value="Genomic_DNA"/>
</dbReference>
<protein>
    <recommendedName>
        <fullName evidence="4">GRAM domain-containing protein</fullName>
    </recommendedName>
</protein>
<proteinExistence type="predicted"/>
<evidence type="ECO:0008006" key="4">
    <source>
        <dbReference type="Google" id="ProtNLM"/>
    </source>
</evidence>
<organism evidence="2 3">
    <name type="scientific">Globisporangium ultimum (strain ATCC 200006 / CBS 805.95 / DAOM BR144)</name>
    <name type="common">Pythium ultimum</name>
    <dbReference type="NCBI Taxonomy" id="431595"/>
    <lineage>
        <taxon>Eukaryota</taxon>
        <taxon>Sar</taxon>
        <taxon>Stramenopiles</taxon>
        <taxon>Oomycota</taxon>
        <taxon>Peronosporomycetes</taxon>
        <taxon>Pythiales</taxon>
        <taxon>Pythiaceae</taxon>
        <taxon>Globisporangium</taxon>
    </lineage>
</organism>
<dbReference type="EnsemblProtists" id="PYU1_T000831">
    <property type="protein sequence ID" value="PYU1_T000831"/>
    <property type="gene ID" value="PYU1_G000831"/>
</dbReference>
<dbReference type="HOGENOM" id="CLU_034164_0_0_1"/>
<dbReference type="OMA" id="ANMRDLC"/>
<sequence>MATLNDEELEFGAFSREEADPMEMALDRASAVKDHPDFAELDSDELRAQYAVVAAASKASSASGAAASLLGSAASSAASLMPSMAPPAVATSFNVKKLPDWMMSLPVEKDPSKWRILEVQIRPDRAWWIIKELLVTVCMGKGLVLTEETACSVLFRKKVAQESVANGMAHTAAYQNVFVRIGVLSSKLRVLHICSLVSGDNKLLGGLVASTRNPLSAEKTKSLVFALDQLLGAIQGMLISQYLTSSQLFMSTPENTSEEGMAANMRDLCIPLEEYAYDQEFSCALLIGLLEPLYKKYSLNLSEDANDASGATTAASLPDALASVVISNGASDDQKQPATSEPSTQSEATSADDSKPARKTSKCYGEVINDMVHQLWSDLTVECDAKVKSKIDEKQKQVTARADAAQRLRVRAITTIMDYPEADVTTLKSPTPKNREDVLLYEGSGVINSVPAKLHVTYGCLIYRTLVPLFATTTIIPFDDIVSVSPTTSYGIHVLAVELNPAVHAKGLTIATGLEVDLLYQLVSELLAMHKRENAVKQLRQQDEREAKFLQTLLDYEEEEKSAEGDDAA</sequence>
<evidence type="ECO:0000256" key="1">
    <source>
        <dbReference type="SAM" id="MobiDB-lite"/>
    </source>
</evidence>
<dbReference type="eggNOG" id="ENOG502S003">
    <property type="taxonomic scope" value="Eukaryota"/>
</dbReference>
<dbReference type="VEuPathDB" id="FungiDB:PYU1_G000831"/>
<feature type="compositionally biased region" description="Polar residues" evidence="1">
    <location>
        <begin position="329"/>
        <end position="351"/>
    </location>
</feature>
<name>K3W790_GLOUD</name>